<dbReference type="PANTHER" id="PTHR37842">
    <property type="match status" value="1"/>
</dbReference>
<dbReference type="InterPro" id="IPR041437">
    <property type="entry name" value="GH115_C"/>
</dbReference>
<dbReference type="Gene3D" id="3.20.20.520">
    <property type="entry name" value="Glycosyl hydrolase family 115"/>
    <property type="match status" value="1"/>
</dbReference>
<dbReference type="Gene3D" id="2.60.120.1620">
    <property type="match status" value="1"/>
</dbReference>
<protein>
    <recommendedName>
        <fullName evidence="2">Gylcosyl hydrolase 115 C-terminal domain-containing protein</fullName>
    </recommendedName>
</protein>
<dbReference type="PANTHER" id="PTHR37842:SF2">
    <property type="entry name" value="GYLCOSYL HYDROLASE 115 C-TERMINAL DOMAIN-CONTAINING PROTEIN"/>
    <property type="match status" value="1"/>
</dbReference>
<dbReference type="GO" id="GO:0005975">
    <property type="term" value="P:carbohydrate metabolic process"/>
    <property type="evidence" value="ECO:0007669"/>
    <property type="project" value="UniProtKB-ARBA"/>
</dbReference>
<dbReference type="InterPro" id="IPR029018">
    <property type="entry name" value="Hex-like_dom2"/>
</dbReference>
<evidence type="ECO:0000313" key="3">
    <source>
        <dbReference type="EMBL" id="AUN32397.1"/>
    </source>
</evidence>
<gene>
    <name evidence="3" type="ORF">C0V82_18675</name>
</gene>
<accession>A0A2K9NH29</accession>
<organism evidence="3 4">
    <name type="scientific">Niveispirillum cyanobacteriorum</name>
    <dbReference type="NCBI Taxonomy" id="1612173"/>
    <lineage>
        <taxon>Bacteria</taxon>
        <taxon>Pseudomonadati</taxon>
        <taxon>Pseudomonadota</taxon>
        <taxon>Alphaproteobacteria</taxon>
        <taxon>Rhodospirillales</taxon>
        <taxon>Azospirillaceae</taxon>
        <taxon>Niveispirillum</taxon>
    </lineage>
</organism>
<dbReference type="Gene3D" id="1.20.58.2150">
    <property type="match status" value="1"/>
</dbReference>
<dbReference type="InterPro" id="IPR031924">
    <property type="entry name" value="GH115"/>
</dbReference>
<dbReference type="SUPFAM" id="SSF55545">
    <property type="entry name" value="beta-N-acetylhexosaminidase-like domain"/>
    <property type="match status" value="1"/>
</dbReference>
<reference evidence="3 4" key="1">
    <citation type="submission" date="2017-12" db="EMBL/GenBank/DDBJ databases">
        <title>Genomes of bacteria within cyanobacterial aggregates.</title>
        <authorList>
            <person name="Cai H."/>
        </authorList>
    </citation>
    <scope>NUCLEOTIDE SEQUENCE [LARGE SCALE GENOMIC DNA]</scope>
    <source>
        <strain evidence="3 4">TH16</strain>
    </source>
</reference>
<evidence type="ECO:0000259" key="2">
    <source>
        <dbReference type="Pfam" id="PF17829"/>
    </source>
</evidence>
<dbReference type="InterPro" id="IPR042301">
    <property type="entry name" value="GH115_sf"/>
</dbReference>
<dbReference type="Proteomes" id="UP000234752">
    <property type="component" value="Chromosome eg_2"/>
</dbReference>
<dbReference type="Pfam" id="PF17829">
    <property type="entry name" value="GH115_C"/>
    <property type="match status" value="1"/>
</dbReference>
<evidence type="ECO:0000256" key="1">
    <source>
        <dbReference type="ARBA" id="ARBA00022801"/>
    </source>
</evidence>
<dbReference type="Gene3D" id="3.30.379.10">
    <property type="entry name" value="Chitobiase/beta-hexosaminidase domain 2-like"/>
    <property type="match status" value="1"/>
</dbReference>
<keyword evidence="4" id="KW-1185">Reference proteome</keyword>
<name>A0A2K9NH29_9PROT</name>
<feature type="domain" description="Gylcosyl hydrolase 115 C-terminal" evidence="2">
    <location>
        <begin position="729"/>
        <end position="883"/>
    </location>
</feature>
<keyword evidence="1" id="KW-0378">Hydrolase</keyword>
<dbReference type="Pfam" id="PF15979">
    <property type="entry name" value="Glyco_hydro_115"/>
    <property type="match status" value="1"/>
</dbReference>
<dbReference type="AlphaFoldDB" id="A0A2K9NH29"/>
<dbReference type="GO" id="GO:0016787">
    <property type="term" value="F:hydrolase activity"/>
    <property type="evidence" value="ECO:0007669"/>
    <property type="project" value="UniProtKB-KW"/>
</dbReference>
<sequence>MGNIGGHCRGNVLVDTNSISPVRPGPYRHLRTVAIAALLSLAPVTAAWGCDAPISTCTKAKPGSLPLIRGGQAVPVFIDVGADPAVKHAADDLRADFGRVAGQAPAALSSLADAKGPVIIIGVLGSSPTIDGLVRDGKLTLDGLAGQWEGYRQVVVDRPAPGIAKALVIVGSDRRGAVYGTYDLSERIGVSPWVWWADVPVVRQRDLYLMPGARGDHPRVKYRGFFINDEDPAFSGWAKAKFGGINADLYGHVFELLLRLKGNYLWPAMWAPKAFNDDDPRNMVLADELGVVMGTSHHEPLTRAQHEWHRNKDKGITGGRWDYATNADNLRAFWRGGIERMMSKGDGKGYETLLTVGMRGDGDEPMSEETATQMLETIVADQRKIIAAVTGKPPEQTPQLWALYKEVQDYYDHGMRVPDDITLLFADDNWGQIRRLPVAGRDPLNRAGGYGVYYHFDYVGAPRNYKWLNTNQISKTWQQMDLAYESGARSIWIVNVGDIKPVEYPLDFFLDMAWNPEAMTLDALFKWPTRWSAQMFGDALGAEIAQVMETYAAYASRRKPELIDQDTFPLGEGMGPVLDGGPFGQMVEDWRILVAKMEGIKARLRPDQLDAYFQLVEHPVLALSNLYEMYYAAAWNKRLMMRNDPRADFFANEVERTFKRDADLTAQYHSINGGKWAGMMNQVHMSYVIWQTPTKQSMPSISRVSADTPPDRLAAQIKFTTERKTDPAVITLPASKFDRSAAGKGLSWQVVPHLGRGDAVVALPQGRAPTSPADGVRLDYGVTLPADGPAIVSLRLAPTLDTTGGQGIRIGVSIDDGPVQTVTSHLIPTPGAVNSPEQAAWVEAVKNHAHTVQARFDGLKAGRHTVKLWRIDDNAVIEALTISQR</sequence>
<dbReference type="EMBL" id="CP025612">
    <property type="protein sequence ID" value="AUN32397.1"/>
    <property type="molecule type" value="Genomic_DNA"/>
</dbReference>
<evidence type="ECO:0000313" key="4">
    <source>
        <dbReference type="Proteomes" id="UP000234752"/>
    </source>
</evidence>
<proteinExistence type="predicted"/>
<dbReference type="OrthoDB" id="8727830at2"/>
<dbReference type="KEGG" id="ncb:C0V82_18675"/>